<dbReference type="SUPFAM" id="SSF52980">
    <property type="entry name" value="Restriction endonuclease-like"/>
    <property type="match status" value="1"/>
</dbReference>
<evidence type="ECO:0000313" key="2">
    <source>
        <dbReference type="Proteomes" id="UP001210528"/>
    </source>
</evidence>
<evidence type="ECO:0000313" key="1">
    <source>
        <dbReference type="EMBL" id="MDB2294256.1"/>
    </source>
</evidence>
<proteinExistence type="predicted"/>
<protein>
    <submittedName>
        <fullName evidence="1">BglII/BstYI family type II restriction endonuclease</fullName>
    </submittedName>
</protein>
<organism evidence="1 2">
    <name type="scientific">Halorubrum ezzemoulense</name>
    <name type="common">Halorubrum chaoviator</name>
    <dbReference type="NCBI Taxonomy" id="337243"/>
    <lineage>
        <taxon>Archaea</taxon>
        <taxon>Methanobacteriati</taxon>
        <taxon>Methanobacteriota</taxon>
        <taxon>Stenosarchaea group</taxon>
        <taxon>Halobacteria</taxon>
        <taxon>Halobacteriales</taxon>
        <taxon>Haloferacaceae</taxon>
        <taxon>Halorubrum</taxon>
    </lineage>
</organism>
<sequence length="218" mass="24500">MRFKRESVNDGEKVFTQKFSSELDEIESVLSETLYQVKHTTEKGKEDQLIVDPVATNALLQDNLKSQGWELGVNVDTDDYSGGKDIDIYKNKIAGEIQFSHYTSLDSDMNRLERLYEGKLHLKGNRDVEAGVVIVVDSDMPSSNSVSHYGQALTRAAPQSLFVTPTLIYGIAAPEPGEEVVHNTYPSPRSRTLEDSRKINFKQTYPIDQADFDAYTDN</sequence>
<dbReference type="InterPro" id="IPR015278">
    <property type="entry name" value="BglII-like"/>
</dbReference>
<dbReference type="Pfam" id="PF09195">
    <property type="entry name" value="Endonuc-BglII"/>
    <property type="match status" value="1"/>
</dbReference>
<dbReference type="Gene3D" id="3.40.91.20">
    <property type="match status" value="1"/>
</dbReference>
<dbReference type="GO" id="GO:0004519">
    <property type="term" value="F:endonuclease activity"/>
    <property type="evidence" value="ECO:0007669"/>
    <property type="project" value="UniProtKB-KW"/>
</dbReference>
<name>A0ABT4Z7U2_HALEZ</name>
<dbReference type="InterPro" id="IPR011338">
    <property type="entry name" value="BamHI/BglII/BstY"/>
</dbReference>
<dbReference type="InterPro" id="IPR011335">
    <property type="entry name" value="Restrct_endonuc-II-like"/>
</dbReference>
<keyword evidence="1" id="KW-0378">Hydrolase</keyword>
<comment type="caution">
    <text evidence="1">The sequence shown here is derived from an EMBL/GenBank/DDBJ whole genome shotgun (WGS) entry which is preliminary data.</text>
</comment>
<keyword evidence="1" id="KW-0255">Endonuclease</keyword>
<dbReference type="RefSeq" id="WP_271970670.1">
    <property type="nucleotide sequence ID" value="NZ_JAQLUK010000074.1"/>
</dbReference>
<dbReference type="Proteomes" id="UP001210528">
    <property type="component" value="Unassembled WGS sequence"/>
</dbReference>
<keyword evidence="2" id="KW-1185">Reference proteome</keyword>
<gene>
    <name evidence="1" type="ORF">PM085_18765</name>
</gene>
<reference evidence="1 2" key="1">
    <citation type="submission" date="2023-01" db="EMBL/GenBank/DDBJ databases">
        <title>Halorubrum ezzemoulense from Santa Pola, Spain.</title>
        <authorList>
            <person name="Feng Y."/>
            <person name="Louyakis A.S."/>
            <person name="Gogarten J.P."/>
        </authorList>
    </citation>
    <scope>NUCLEOTIDE SEQUENCE [LARGE SCALE GENOMIC DNA]</scope>
    <source>
        <strain evidence="1 2">AMM015</strain>
    </source>
</reference>
<dbReference type="EMBL" id="JAQLUK010000074">
    <property type="protein sequence ID" value="MDB2294256.1"/>
    <property type="molecule type" value="Genomic_DNA"/>
</dbReference>
<accession>A0ABT4Z7U2</accession>
<keyword evidence="1" id="KW-0540">Nuclease</keyword>